<dbReference type="PROSITE" id="PS51192">
    <property type="entry name" value="HELICASE_ATP_BIND_1"/>
    <property type="match status" value="1"/>
</dbReference>
<dbReference type="AlphaFoldDB" id="A0A6C0J856"/>
<dbReference type="Pfam" id="PF04851">
    <property type="entry name" value="ResIII"/>
    <property type="match status" value="1"/>
</dbReference>
<keyword evidence="1" id="KW-0378">Hydrolase</keyword>
<dbReference type="SMART" id="SM00487">
    <property type="entry name" value="DEXDc"/>
    <property type="match status" value="1"/>
</dbReference>
<protein>
    <recommendedName>
        <fullName evidence="2">Helicase ATP-binding domain-containing protein</fullName>
    </recommendedName>
</protein>
<dbReference type="Pfam" id="PF00271">
    <property type="entry name" value="Helicase_C"/>
    <property type="match status" value="1"/>
</dbReference>
<dbReference type="GO" id="GO:0005524">
    <property type="term" value="F:ATP binding"/>
    <property type="evidence" value="ECO:0007669"/>
    <property type="project" value="InterPro"/>
</dbReference>
<organism evidence="3">
    <name type="scientific">viral metagenome</name>
    <dbReference type="NCBI Taxonomy" id="1070528"/>
    <lineage>
        <taxon>unclassified sequences</taxon>
        <taxon>metagenomes</taxon>
        <taxon>organismal metagenomes</taxon>
    </lineage>
</organism>
<dbReference type="CDD" id="cd18785">
    <property type="entry name" value="SF2_C"/>
    <property type="match status" value="1"/>
</dbReference>
<dbReference type="SMART" id="SM00490">
    <property type="entry name" value="HELICc"/>
    <property type="match status" value="1"/>
</dbReference>
<dbReference type="InterPro" id="IPR027417">
    <property type="entry name" value="P-loop_NTPase"/>
</dbReference>
<dbReference type="Gene3D" id="3.40.50.300">
    <property type="entry name" value="P-loop containing nucleotide triphosphate hydrolases"/>
    <property type="match status" value="2"/>
</dbReference>
<dbReference type="InterPro" id="IPR014001">
    <property type="entry name" value="Helicase_ATP-bd"/>
</dbReference>
<dbReference type="InterPro" id="IPR002464">
    <property type="entry name" value="DNA/RNA_helicase_DEAH_CS"/>
</dbReference>
<reference evidence="3" key="1">
    <citation type="journal article" date="2020" name="Nature">
        <title>Giant virus diversity and host interactions through global metagenomics.</title>
        <authorList>
            <person name="Schulz F."/>
            <person name="Roux S."/>
            <person name="Paez-Espino D."/>
            <person name="Jungbluth S."/>
            <person name="Walsh D.A."/>
            <person name="Denef V.J."/>
            <person name="McMahon K.D."/>
            <person name="Konstantinidis K.T."/>
            <person name="Eloe-Fadrosh E.A."/>
            <person name="Kyrpides N.C."/>
            <person name="Woyke T."/>
        </authorList>
    </citation>
    <scope>NUCLEOTIDE SEQUENCE</scope>
    <source>
        <strain evidence="3">GVMAG-M-3300025860-12</strain>
    </source>
</reference>
<dbReference type="GO" id="GO:0003677">
    <property type="term" value="F:DNA binding"/>
    <property type="evidence" value="ECO:0007669"/>
    <property type="project" value="InterPro"/>
</dbReference>
<dbReference type="SUPFAM" id="SSF52540">
    <property type="entry name" value="P-loop containing nucleoside triphosphate hydrolases"/>
    <property type="match status" value="2"/>
</dbReference>
<dbReference type="InterPro" id="IPR001650">
    <property type="entry name" value="Helicase_C-like"/>
</dbReference>
<dbReference type="EMBL" id="MN740324">
    <property type="protein sequence ID" value="QHU00188.1"/>
    <property type="molecule type" value="Genomic_DNA"/>
</dbReference>
<evidence type="ECO:0000259" key="2">
    <source>
        <dbReference type="PROSITE" id="PS51192"/>
    </source>
</evidence>
<dbReference type="PROSITE" id="PS00690">
    <property type="entry name" value="DEAH_ATP_HELICASE"/>
    <property type="match status" value="1"/>
</dbReference>
<dbReference type="GO" id="GO:0016787">
    <property type="term" value="F:hydrolase activity"/>
    <property type="evidence" value="ECO:0007669"/>
    <property type="project" value="UniProtKB-KW"/>
</dbReference>
<sequence>MPNNNNEYTYPEPEDEDFQLKILKKREFYYHKIPYRDKLETYSEIKKYRDEICTPPTFTLREQQILLANFLSPETPYKGLLIMHGTGTGKTCSAIAIAEQFKEQTIKYNTKIYVLTSGPNIRENFKSELLTCTGETYLRNKDIIEQLTKEEKDMERKIATFSSLQYYKIFSYKTFYKKVLGEKMAEKKLVDDKKIKTTYRKNEAGDFERELVVDKITNMDNSVIIVDEAHNLTGNEYGDALTKIIKKSKNLKVILLTATPMKNLGDDIIDILNFLRPQNDPIKRDKIFTNDKNYLMDFKPNGEEYLRKKALGYVSFYRGSAPYTFAKRIDKGEIPEELLFTPLIRCYMRDFQLKAYSKIKIDSLDRASSSASNFIYPGLSSENKLIGRYSADGLIKSISQLSTKRKEIINNINKEIFKGKIEKDDLENFIIETSDKNMGGRYLNIKYLEHFSIKFYKCIKKLSKLVEGKKGSSTAFIYSNLVKAGGMELFAEALRENGYLDYNENPNEYNIEDNTIDFKTGKTFSQFKKEKLNNFKPATFIIVTGASEDGTEDIPEIKQKIIREVFNNPENKDGRSLKLILGSRVMTEGITLENVRQVHILDVHFNLGKVDQVIGRAIRMCKHQAVITDDYKFPQVDVYRYVASIENKLSSDETLYQKGEKKFILVKKIERIIKEVAIDCPILLNGNKFPEEIEKYNNCVEPTLENKKKGKQICPALCDFQNCDYKCKNIKLDKYYDNKKKTYKDLDVSEIDYTTFNINFAKSEIDNIKSKIKDLYRFKHIYTYDEIKDMIKLSYKDYQKDLFDEYFLDTALNYMIPKSENDYNNFSDTIFDKFNRIGYLIQREQFYIFQPFDDNENIPLSYRQNYKIDNENLIPIKNYFIQKYGDKETSVDENNIDNDEKVKYKTYDFESVRYYYDNRKENFIVGIIDKNNLDKNIRDIFKIRPPIKKSDIKRGTGIYSLTGSVCATSKSKKYLQDILNKLIKIIPNIKSNKLKIRSDMCNQIKNNLLYLEKYSTTSQNNKINYMIIPKDHPEFPFPYNLEDRVKNIIKKIKNIINREFDYQIKKSSEGIFKELNIKNTRVYKIEIKKDKNIDKILKDLEKIGFTYNDGKYTLILD</sequence>
<evidence type="ECO:0000313" key="3">
    <source>
        <dbReference type="EMBL" id="QHU00188.1"/>
    </source>
</evidence>
<accession>A0A6C0J856</accession>
<dbReference type="InterPro" id="IPR006935">
    <property type="entry name" value="Helicase/UvrB_N"/>
</dbReference>
<name>A0A6C0J856_9ZZZZ</name>
<feature type="domain" description="Helicase ATP-binding" evidence="2">
    <location>
        <begin position="71"/>
        <end position="278"/>
    </location>
</feature>
<proteinExistence type="predicted"/>
<evidence type="ECO:0000256" key="1">
    <source>
        <dbReference type="ARBA" id="ARBA00022801"/>
    </source>
</evidence>